<sequence length="67" mass="7054">MPDSKEQAQAAEQEAQNAKDPSHPAHPQHPKHGEWLKNVGKKFGNAAIFGAGATAGRDAIQGAINQV</sequence>
<name>A0A8H6FQW5_9LECA</name>
<organism evidence="2 3">
    <name type="scientific">Letharia columbiana</name>
    <dbReference type="NCBI Taxonomy" id="112416"/>
    <lineage>
        <taxon>Eukaryota</taxon>
        <taxon>Fungi</taxon>
        <taxon>Dikarya</taxon>
        <taxon>Ascomycota</taxon>
        <taxon>Pezizomycotina</taxon>
        <taxon>Lecanoromycetes</taxon>
        <taxon>OSLEUM clade</taxon>
        <taxon>Lecanoromycetidae</taxon>
        <taxon>Lecanorales</taxon>
        <taxon>Lecanorineae</taxon>
        <taxon>Parmeliaceae</taxon>
        <taxon>Letharia</taxon>
    </lineage>
</organism>
<evidence type="ECO:0000256" key="1">
    <source>
        <dbReference type="SAM" id="MobiDB-lite"/>
    </source>
</evidence>
<dbReference type="Proteomes" id="UP000578531">
    <property type="component" value="Unassembled WGS sequence"/>
</dbReference>
<accession>A0A8H6FQW5</accession>
<feature type="compositionally biased region" description="Low complexity" evidence="1">
    <location>
        <begin position="7"/>
        <end position="16"/>
    </location>
</feature>
<dbReference type="AlphaFoldDB" id="A0A8H6FQW5"/>
<reference evidence="2 3" key="1">
    <citation type="journal article" date="2020" name="Genomics">
        <title>Complete, high-quality genomes from long-read metagenomic sequencing of two wolf lichen thalli reveals enigmatic genome architecture.</title>
        <authorList>
            <person name="McKenzie S.K."/>
            <person name="Walston R.F."/>
            <person name="Allen J.L."/>
        </authorList>
    </citation>
    <scope>NUCLEOTIDE SEQUENCE [LARGE SCALE GENOMIC DNA]</scope>
    <source>
        <strain evidence="2">WasteWater2</strain>
    </source>
</reference>
<dbReference type="OrthoDB" id="6250593at2759"/>
<keyword evidence="3" id="KW-1185">Reference proteome</keyword>
<proteinExistence type="predicted"/>
<feature type="region of interest" description="Disordered" evidence="1">
    <location>
        <begin position="1"/>
        <end position="36"/>
    </location>
</feature>
<dbReference type="RefSeq" id="XP_037162482.1">
    <property type="nucleotide sequence ID" value="XM_037310712.1"/>
</dbReference>
<dbReference type="GeneID" id="59290470"/>
<evidence type="ECO:0000313" key="3">
    <source>
        <dbReference type="Proteomes" id="UP000578531"/>
    </source>
</evidence>
<comment type="caution">
    <text evidence="2">The sequence shown here is derived from an EMBL/GenBank/DDBJ whole genome shotgun (WGS) entry which is preliminary data.</text>
</comment>
<protein>
    <submittedName>
        <fullName evidence="2">Uncharacterized protein</fullName>
    </submittedName>
</protein>
<dbReference type="EMBL" id="JACCJC010000042">
    <property type="protein sequence ID" value="KAF6233060.1"/>
    <property type="molecule type" value="Genomic_DNA"/>
</dbReference>
<gene>
    <name evidence="2" type="ORF">HO173_008816</name>
</gene>
<evidence type="ECO:0000313" key="2">
    <source>
        <dbReference type="EMBL" id="KAF6233060.1"/>
    </source>
</evidence>